<evidence type="ECO:0000313" key="3">
    <source>
        <dbReference type="Proteomes" id="UP000321258"/>
    </source>
</evidence>
<dbReference type="EMBL" id="BJZT01000014">
    <property type="protein sequence ID" value="GEO99241.1"/>
    <property type="molecule type" value="Genomic_DNA"/>
</dbReference>
<proteinExistence type="predicted"/>
<dbReference type="AlphaFoldDB" id="A0A512ING0"/>
<sequence>MLSCAALMIVAAASARATDAAHGVDTEHLFGFTEGSDIGGPGETELESETTARLGKRGGRYRAADSALVLKLPLSDRFRIAPGVSFAAYDIGGVPGFGDREIMALAGAFLEARTRILVRDAAPFGLTLNTIVSANRVDATTGLGTRGLGAEVGLLIDREIVPGRVVAGLNLVYALGQSRLDGIDGLQRASGLEVSGAVAARFAPGLFLGIEARYARAYTGMALDGFAGDAVYLGPTFYKELTDTTWISLAWGTQVAGSEAGLGEDRDLSNFDRHQARLRIGTHF</sequence>
<organism evidence="2 3">
    <name type="scientific">Methylobacterium haplocladii</name>
    <dbReference type="NCBI Taxonomy" id="1176176"/>
    <lineage>
        <taxon>Bacteria</taxon>
        <taxon>Pseudomonadati</taxon>
        <taxon>Pseudomonadota</taxon>
        <taxon>Alphaproteobacteria</taxon>
        <taxon>Hyphomicrobiales</taxon>
        <taxon>Methylobacteriaceae</taxon>
        <taxon>Methylobacterium</taxon>
    </lineage>
</organism>
<gene>
    <name evidence="2" type="ORF">MHA02_16290</name>
</gene>
<accession>A0A512ING0</accession>
<reference evidence="2 3" key="1">
    <citation type="submission" date="2019-07" db="EMBL/GenBank/DDBJ databases">
        <title>Whole genome shotgun sequence of Methylobacterium haplocladii NBRC 107714.</title>
        <authorList>
            <person name="Hosoyama A."/>
            <person name="Uohara A."/>
            <person name="Ohji S."/>
            <person name="Ichikawa N."/>
        </authorList>
    </citation>
    <scope>NUCLEOTIDE SEQUENCE [LARGE SCALE GENOMIC DNA]</scope>
    <source>
        <strain evidence="2 3">NBRC 107714</strain>
    </source>
</reference>
<dbReference type="Proteomes" id="UP000321258">
    <property type="component" value="Unassembled WGS sequence"/>
</dbReference>
<feature type="signal peptide" evidence="1">
    <location>
        <begin position="1"/>
        <end position="17"/>
    </location>
</feature>
<evidence type="ECO:0000313" key="2">
    <source>
        <dbReference type="EMBL" id="GEO99241.1"/>
    </source>
</evidence>
<protein>
    <submittedName>
        <fullName evidence="2">Uncharacterized protein</fullName>
    </submittedName>
</protein>
<feature type="chain" id="PRO_5021778536" evidence="1">
    <location>
        <begin position="18"/>
        <end position="284"/>
    </location>
</feature>
<name>A0A512ING0_9HYPH</name>
<evidence type="ECO:0000256" key="1">
    <source>
        <dbReference type="SAM" id="SignalP"/>
    </source>
</evidence>
<keyword evidence="1" id="KW-0732">Signal</keyword>
<keyword evidence="3" id="KW-1185">Reference proteome</keyword>
<comment type="caution">
    <text evidence="2">The sequence shown here is derived from an EMBL/GenBank/DDBJ whole genome shotgun (WGS) entry which is preliminary data.</text>
</comment>